<dbReference type="InterPro" id="IPR012341">
    <property type="entry name" value="6hp_glycosidase-like_sf"/>
</dbReference>
<comment type="similarity">
    <text evidence="1">Belongs to the glycosyl hydrolase 63 family.</text>
</comment>
<evidence type="ECO:0000313" key="5">
    <source>
        <dbReference type="Proteomes" id="UP000694844"/>
    </source>
</evidence>
<evidence type="ECO:0000313" key="6">
    <source>
        <dbReference type="RefSeq" id="XP_022345064.1"/>
    </source>
</evidence>
<keyword evidence="2" id="KW-0378">Hydrolase</keyword>
<organism evidence="5 6">
    <name type="scientific">Crassostrea virginica</name>
    <name type="common">Eastern oyster</name>
    <dbReference type="NCBI Taxonomy" id="6565"/>
    <lineage>
        <taxon>Eukaryota</taxon>
        <taxon>Metazoa</taxon>
        <taxon>Spiralia</taxon>
        <taxon>Lophotrochozoa</taxon>
        <taxon>Mollusca</taxon>
        <taxon>Bivalvia</taxon>
        <taxon>Autobranchia</taxon>
        <taxon>Pteriomorphia</taxon>
        <taxon>Ostreida</taxon>
        <taxon>Ostreoidea</taxon>
        <taxon>Ostreidae</taxon>
        <taxon>Crassostrea</taxon>
    </lineage>
</organism>
<evidence type="ECO:0000259" key="4">
    <source>
        <dbReference type="Pfam" id="PF22422"/>
    </source>
</evidence>
<dbReference type="Pfam" id="PF22422">
    <property type="entry name" value="MGH1-like_GH"/>
    <property type="match status" value="1"/>
</dbReference>
<dbReference type="Gene3D" id="1.50.10.10">
    <property type="match status" value="1"/>
</dbReference>
<keyword evidence="5" id="KW-1185">Reference proteome</keyword>
<evidence type="ECO:0000256" key="1">
    <source>
        <dbReference type="ARBA" id="ARBA00010833"/>
    </source>
</evidence>
<dbReference type="GO" id="GO:0009311">
    <property type="term" value="P:oligosaccharide metabolic process"/>
    <property type="evidence" value="ECO:0007669"/>
    <property type="project" value="InterPro"/>
</dbReference>
<dbReference type="InterPro" id="IPR054491">
    <property type="entry name" value="MGH1-like_GH"/>
</dbReference>
<sequence>MANAYWGPYLPNRDWGTVRKDTSVDGNSWESCTFQDAGKDVRAVDDGLFGFSDASGQFIARLGLWNHKDEIVKERLFGLSGTQGNHGEDVKEVFYYLDGLPDHSYMKALYRYPQNQFPYEELLERNLERTAEEAEFELTDTGIFDDDEYFDVLVEYGKDPNNERNLVCCYSITNRSSQSADLTVIPMFHLPNNPEGSTGRCEVISKCPRPVTVHHKERKFFIEFECDEDVKQNEIFVDSYINHLKDIVCKGKNYKANDRLAYPKDYSYACQMRVNIKPNDTKQMYWTILEESNKPTLSLKDILNVSREKAEEFYRKMLPSHFSQEQKFVARQAFAGLLWSKQTYKYNVKYWRIQFESNIKLKYESIRMSHFTLLEIKAIMESCMMDNSLKFEDKFRFNQLRQEWMDKLKENKYFMDPLLRNSGWTNVNCCDVIAVPDKWEFPWFATWDTAFQMLPFTRLDPGFTKHQLLLFLGERYMRADGQMPGCEWDMDLPFPPVYAWSCYRVFCQTGHTDLEFLQNCFNRLQLNFKWWLRTMQHRNGSFLFTGGFLGMDNISVVDRSFHLKQNQPLIQADATGWMAYFALSMLEIALVFSSEPKADHKCHRACEEYLDKFLSISEAMNKNIDNGGLWHPHDRFYYDVIPTESGDRTPIALRSLVGIIPLLACLNINRSQLQSKSGKLMMKHLDELIKKNSPFVRRSSDGDYILSAVPLPRFLHILRHLSDEEEFLSPFGIRSLSKVYEMDPYILKVNKDLSKYLDLDLNSTLKVKFAPAESDTDMMGGNSNWRGPIWLCMNFLIVEVLLKMDEFYGDGIKMIHPFLSNRDLRLGEIAGDICKRIFSLFAVNQKTNARPCHGEYEKYKQEKSWQNNVLFYEYFDSETGRGCGASHQTGWTALVVEFLYLMKQEDSKTMTEKWKHYCSPFDNASDFTTD</sequence>
<dbReference type="PANTHER" id="PTHR10412">
    <property type="entry name" value="MANNOSYL-OLIGOSACCHARIDE GLUCOSIDASE"/>
    <property type="match status" value="1"/>
</dbReference>
<keyword evidence="3" id="KW-0326">Glycosidase</keyword>
<evidence type="ECO:0000256" key="2">
    <source>
        <dbReference type="ARBA" id="ARBA00022801"/>
    </source>
</evidence>
<dbReference type="SUPFAM" id="SSF48208">
    <property type="entry name" value="Six-hairpin glycosidases"/>
    <property type="match status" value="1"/>
</dbReference>
<dbReference type="KEGG" id="cvn:111137731"/>
<dbReference type="InterPro" id="IPR004888">
    <property type="entry name" value="Glycoside_hydrolase_63"/>
</dbReference>
<dbReference type="RefSeq" id="XP_022345064.1">
    <property type="nucleotide sequence ID" value="XM_022489356.1"/>
</dbReference>
<accession>A0A8B8EYJ0</accession>
<dbReference type="InterPro" id="IPR008928">
    <property type="entry name" value="6-hairpin_glycosidase_sf"/>
</dbReference>
<evidence type="ECO:0000256" key="3">
    <source>
        <dbReference type="ARBA" id="ARBA00023295"/>
    </source>
</evidence>
<feature type="domain" description="Mannosylglycerate hydrolase MGH1-like glycoside hydrolase" evidence="4">
    <location>
        <begin position="442"/>
        <end position="667"/>
    </location>
</feature>
<dbReference type="GO" id="GO:0004573">
    <property type="term" value="F:Glc3Man9GlcNAc2 oligosaccharide glucosidase activity"/>
    <property type="evidence" value="ECO:0007669"/>
    <property type="project" value="InterPro"/>
</dbReference>
<dbReference type="AlphaFoldDB" id="A0A8B8EYJ0"/>
<dbReference type="GO" id="GO:0006487">
    <property type="term" value="P:protein N-linked glycosylation"/>
    <property type="evidence" value="ECO:0007669"/>
    <property type="project" value="TreeGrafter"/>
</dbReference>
<dbReference type="GeneID" id="111137731"/>
<dbReference type="OrthoDB" id="14419at2759"/>
<reference evidence="6" key="1">
    <citation type="submission" date="2025-08" db="UniProtKB">
        <authorList>
            <consortium name="RefSeq"/>
        </authorList>
    </citation>
    <scope>IDENTIFICATION</scope>
    <source>
        <tissue evidence="6">Whole sample</tissue>
    </source>
</reference>
<dbReference type="GO" id="GO:0005789">
    <property type="term" value="C:endoplasmic reticulum membrane"/>
    <property type="evidence" value="ECO:0007669"/>
    <property type="project" value="TreeGrafter"/>
</dbReference>
<dbReference type="Proteomes" id="UP000694844">
    <property type="component" value="Chromosome 5"/>
</dbReference>
<protein>
    <submittedName>
        <fullName evidence="6">Uncharacterized protein YMR196W-like</fullName>
    </submittedName>
</protein>
<dbReference type="PANTHER" id="PTHR10412:SF11">
    <property type="entry name" value="MANNOSYL-OLIGOSACCHARIDE GLUCOSIDASE"/>
    <property type="match status" value="1"/>
</dbReference>
<gene>
    <name evidence="6" type="primary">LOC111137731</name>
</gene>
<name>A0A8B8EYJ0_CRAVI</name>
<proteinExistence type="inferred from homology"/>